<name>A0A9D5JVQ6_9BACT</name>
<feature type="transmembrane region" description="Helical" evidence="7">
    <location>
        <begin position="245"/>
        <end position="268"/>
    </location>
</feature>
<evidence type="ECO:0000256" key="5">
    <source>
        <dbReference type="ARBA" id="ARBA00022989"/>
    </source>
</evidence>
<keyword evidence="6 7" id="KW-0472">Membrane</keyword>
<dbReference type="Pfam" id="PF00528">
    <property type="entry name" value="BPD_transp_1"/>
    <property type="match status" value="1"/>
</dbReference>
<feature type="transmembrane region" description="Helical" evidence="7">
    <location>
        <begin position="114"/>
        <end position="135"/>
    </location>
</feature>
<dbReference type="InterPro" id="IPR000515">
    <property type="entry name" value="MetI-like"/>
</dbReference>
<sequence>MYRGTSTKRMTIVKYVALILLSIWAIFPFYWVLATSLKLPKDTLGTKLVPFVDYQPTLDNWKQEIIRRWPELSKGLKNSLAVAVVTSIFTLILGSMAGFSLARYEFRRWSNKNILIFFLSQRMLPPVVLVIPFLLMFKAMKLVDTQLALIMVNTTINLPFVVLIMRDIFKEIPKELDEAALVEGCSSFGVFYRIALPLAGSGLVAAGILVFTFTWNEYMFALSLAYQRAVTIPLQIAGTGNVQGIQFWITSVRGLVAVLPPVILALFVQRFIVRGLTFGALKG</sequence>
<evidence type="ECO:0000256" key="6">
    <source>
        <dbReference type="ARBA" id="ARBA00023136"/>
    </source>
</evidence>
<evidence type="ECO:0000256" key="1">
    <source>
        <dbReference type="ARBA" id="ARBA00004651"/>
    </source>
</evidence>
<feature type="transmembrane region" description="Helical" evidence="7">
    <location>
        <begin position="80"/>
        <end position="102"/>
    </location>
</feature>
<evidence type="ECO:0000313" key="9">
    <source>
        <dbReference type="EMBL" id="MBD3325157.1"/>
    </source>
</evidence>
<organism evidence="9 10">
    <name type="scientific">candidate division KSB3 bacterium</name>
    <dbReference type="NCBI Taxonomy" id="2044937"/>
    <lineage>
        <taxon>Bacteria</taxon>
        <taxon>candidate division KSB3</taxon>
    </lineage>
</organism>
<dbReference type="GO" id="GO:0005886">
    <property type="term" value="C:plasma membrane"/>
    <property type="evidence" value="ECO:0007669"/>
    <property type="project" value="UniProtKB-SubCell"/>
</dbReference>
<keyword evidence="5 7" id="KW-1133">Transmembrane helix</keyword>
<dbReference type="Proteomes" id="UP000649604">
    <property type="component" value="Unassembled WGS sequence"/>
</dbReference>
<keyword evidence="2 7" id="KW-0813">Transport</keyword>
<evidence type="ECO:0000256" key="2">
    <source>
        <dbReference type="ARBA" id="ARBA00022448"/>
    </source>
</evidence>
<gene>
    <name evidence="9" type="ORF">GF339_11270</name>
</gene>
<feature type="transmembrane region" description="Helical" evidence="7">
    <location>
        <begin position="147"/>
        <end position="169"/>
    </location>
</feature>
<keyword evidence="4 7" id="KW-0812">Transmembrane</keyword>
<dbReference type="PANTHER" id="PTHR32243">
    <property type="entry name" value="MALTOSE TRANSPORT SYSTEM PERMEASE-RELATED"/>
    <property type="match status" value="1"/>
</dbReference>
<proteinExistence type="inferred from homology"/>
<dbReference type="PANTHER" id="PTHR32243:SF18">
    <property type="entry name" value="INNER MEMBRANE ABC TRANSPORTER PERMEASE PROTEIN YCJP"/>
    <property type="match status" value="1"/>
</dbReference>
<comment type="subcellular location">
    <subcellularLocation>
        <location evidence="1 7">Cell membrane</location>
        <topology evidence="1 7">Multi-pass membrane protein</topology>
    </subcellularLocation>
</comment>
<evidence type="ECO:0000256" key="3">
    <source>
        <dbReference type="ARBA" id="ARBA00022475"/>
    </source>
</evidence>
<evidence type="ECO:0000256" key="7">
    <source>
        <dbReference type="RuleBase" id="RU363032"/>
    </source>
</evidence>
<protein>
    <submittedName>
        <fullName evidence="9">ABC transporter permease subunit</fullName>
    </submittedName>
</protein>
<feature type="domain" description="ABC transmembrane type-1" evidence="8">
    <location>
        <begin position="76"/>
        <end position="268"/>
    </location>
</feature>
<dbReference type="InterPro" id="IPR035906">
    <property type="entry name" value="MetI-like_sf"/>
</dbReference>
<dbReference type="InterPro" id="IPR050901">
    <property type="entry name" value="BP-dep_ABC_trans_perm"/>
</dbReference>
<dbReference type="CDD" id="cd06261">
    <property type="entry name" value="TM_PBP2"/>
    <property type="match status" value="1"/>
</dbReference>
<reference evidence="9" key="1">
    <citation type="submission" date="2019-11" db="EMBL/GenBank/DDBJ databases">
        <title>Microbial mats filling the niche in hypersaline microbial mats.</title>
        <authorList>
            <person name="Wong H.L."/>
            <person name="Macleod F.I."/>
            <person name="White R.A. III"/>
            <person name="Burns B.P."/>
        </authorList>
    </citation>
    <scope>NUCLEOTIDE SEQUENCE</scope>
    <source>
        <strain evidence="9">Rbin_158</strain>
    </source>
</reference>
<dbReference type="EMBL" id="WJJP01000364">
    <property type="protein sequence ID" value="MBD3325157.1"/>
    <property type="molecule type" value="Genomic_DNA"/>
</dbReference>
<keyword evidence="3" id="KW-1003">Cell membrane</keyword>
<dbReference type="GO" id="GO:0055085">
    <property type="term" value="P:transmembrane transport"/>
    <property type="evidence" value="ECO:0007669"/>
    <property type="project" value="InterPro"/>
</dbReference>
<dbReference type="SUPFAM" id="SSF161098">
    <property type="entry name" value="MetI-like"/>
    <property type="match status" value="1"/>
</dbReference>
<evidence type="ECO:0000313" key="10">
    <source>
        <dbReference type="Proteomes" id="UP000649604"/>
    </source>
</evidence>
<comment type="caution">
    <text evidence="9">The sequence shown here is derived from an EMBL/GenBank/DDBJ whole genome shotgun (WGS) entry which is preliminary data.</text>
</comment>
<dbReference type="AlphaFoldDB" id="A0A9D5JVQ6"/>
<dbReference type="Gene3D" id="1.10.3720.10">
    <property type="entry name" value="MetI-like"/>
    <property type="match status" value="1"/>
</dbReference>
<comment type="similarity">
    <text evidence="7">Belongs to the binding-protein-dependent transport system permease family.</text>
</comment>
<feature type="transmembrane region" description="Helical" evidence="7">
    <location>
        <begin position="12"/>
        <end position="33"/>
    </location>
</feature>
<evidence type="ECO:0000259" key="8">
    <source>
        <dbReference type="PROSITE" id="PS50928"/>
    </source>
</evidence>
<evidence type="ECO:0000256" key="4">
    <source>
        <dbReference type="ARBA" id="ARBA00022692"/>
    </source>
</evidence>
<dbReference type="PROSITE" id="PS50928">
    <property type="entry name" value="ABC_TM1"/>
    <property type="match status" value="1"/>
</dbReference>
<accession>A0A9D5JVQ6</accession>
<feature type="transmembrane region" description="Helical" evidence="7">
    <location>
        <begin position="190"/>
        <end position="215"/>
    </location>
</feature>